<feature type="region of interest" description="Disordered" evidence="1">
    <location>
        <begin position="123"/>
        <end position="160"/>
    </location>
</feature>
<accession>A0A5C8NFF3</accession>
<dbReference type="PANTHER" id="PTHR39162:SF1">
    <property type="entry name" value="SPORULATION PROTEIN YTFJ"/>
    <property type="match status" value="1"/>
</dbReference>
<organism evidence="2 3">
    <name type="scientific">Cerasibacillus terrae</name>
    <dbReference type="NCBI Taxonomy" id="2498845"/>
    <lineage>
        <taxon>Bacteria</taxon>
        <taxon>Bacillati</taxon>
        <taxon>Bacillota</taxon>
        <taxon>Bacilli</taxon>
        <taxon>Bacillales</taxon>
        <taxon>Bacillaceae</taxon>
        <taxon>Cerasibacillus</taxon>
    </lineage>
</organism>
<dbReference type="RefSeq" id="WP_147670392.1">
    <property type="nucleotide sequence ID" value="NZ_VDUW01000014.1"/>
</dbReference>
<evidence type="ECO:0000313" key="2">
    <source>
        <dbReference type="EMBL" id="TXL60529.1"/>
    </source>
</evidence>
<feature type="compositionally biased region" description="Basic and acidic residues" evidence="1">
    <location>
        <begin position="126"/>
        <end position="141"/>
    </location>
</feature>
<dbReference type="EMBL" id="VDUW01000014">
    <property type="protein sequence ID" value="TXL60529.1"/>
    <property type="molecule type" value="Genomic_DNA"/>
</dbReference>
<comment type="caution">
    <text evidence="2">The sequence shown here is derived from an EMBL/GenBank/DDBJ whole genome shotgun (WGS) entry which is preliminary data.</text>
</comment>
<gene>
    <name evidence="2" type="primary">ytfJ</name>
    <name evidence="2" type="ORF">FHP05_13990</name>
</gene>
<feature type="compositionally biased region" description="Low complexity" evidence="1">
    <location>
        <begin position="53"/>
        <end position="65"/>
    </location>
</feature>
<reference evidence="2 3" key="1">
    <citation type="submission" date="2019-06" db="EMBL/GenBank/DDBJ databases">
        <title>Cerasibacillus sp. nov., isolated from maize field.</title>
        <authorList>
            <person name="Lin S.-Y."/>
            <person name="Tsai C.-F."/>
            <person name="Young C.-C."/>
        </authorList>
    </citation>
    <scope>NUCLEOTIDE SEQUENCE [LARGE SCALE GENOMIC DNA]</scope>
    <source>
        <strain evidence="2 3">CC-CFT480</strain>
    </source>
</reference>
<evidence type="ECO:0000256" key="1">
    <source>
        <dbReference type="SAM" id="MobiDB-lite"/>
    </source>
</evidence>
<name>A0A5C8NFF3_9BACI</name>
<protein>
    <submittedName>
        <fullName evidence="2">Sporulation protein YtfJ</fullName>
    </submittedName>
</protein>
<sequence>MEEHPIQKLMATTMENLNEMIDVNTIIGDPVETSDGTLIIPISKLGFGFAAGGSEFSQQDQESQDNNLPFGGGAGGGVSVTPIAFLIVHSKGVKMIHMNEHVHLYEKLLDLAPQAIDKVEQIFSESPRRTDDSTEETEKSDRKKRRSRRRDDTSDNNFMI</sequence>
<dbReference type="PANTHER" id="PTHR39162">
    <property type="entry name" value="GLL3345 PROTEIN"/>
    <property type="match status" value="1"/>
</dbReference>
<evidence type="ECO:0000313" key="3">
    <source>
        <dbReference type="Proteomes" id="UP000321574"/>
    </source>
</evidence>
<dbReference type="PIRSF" id="PIRSF021377">
    <property type="entry name" value="YtfJ"/>
    <property type="match status" value="1"/>
</dbReference>
<feature type="region of interest" description="Disordered" evidence="1">
    <location>
        <begin position="53"/>
        <end position="72"/>
    </location>
</feature>
<keyword evidence="3" id="KW-1185">Reference proteome</keyword>
<dbReference type="Proteomes" id="UP000321574">
    <property type="component" value="Unassembled WGS sequence"/>
</dbReference>
<dbReference type="NCBIfam" id="TIGR02874">
    <property type="entry name" value="spore_ytfJ"/>
    <property type="match status" value="1"/>
</dbReference>
<dbReference type="OrthoDB" id="9796262at2"/>
<dbReference type="InterPro" id="IPR014229">
    <property type="entry name" value="Spore_YtfJ"/>
</dbReference>
<dbReference type="AlphaFoldDB" id="A0A5C8NFF3"/>
<dbReference type="Pfam" id="PF09579">
    <property type="entry name" value="Spore_YtfJ"/>
    <property type="match status" value="1"/>
</dbReference>
<proteinExistence type="predicted"/>